<keyword evidence="7 12" id="KW-0479">Metal-binding</keyword>
<evidence type="ECO:0000256" key="4">
    <source>
        <dbReference type="ARBA" id="ARBA00005259"/>
    </source>
</evidence>
<dbReference type="Gene3D" id="3.40.430.10">
    <property type="entry name" value="Dihydrofolate Reductase, subunit A"/>
    <property type="match status" value="1"/>
</dbReference>
<keyword evidence="8 12" id="KW-0862">Zinc</keyword>
<dbReference type="PROSITE" id="PS00903">
    <property type="entry name" value="CYT_DCMP_DEAMINASES_1"/>
    <property type="match status" value="1"/>
</dbReference>
<dbReference type="InterPro" id="IPR050765">
    <property type="entry name" value="Riboflavin_Biosynth_HTPR"/>
</dbReference>
<evidence type="ECO:0000256" key="11">
    <source>
        <dbReference type="ARBA" id="ARBA00023268"/>
    </source>
</evidence>
<feature type="binding site" evidence="14">
    <location>
        <position position="167"/>
    </location>
    <ligand>
        <name>substrate</name>
    </ligand>
</feature>
<feature type="binding site" evidence="15">
    <location>
        <position position="88"/>
    </location>
    <ligand>
        <name>Zn(2+)</name>
        <dbReference type="ChEBI" id="CHEBI:29105"/>
        <note>catalytic</note>
    </ligand>
</feature>
<comment type="similarity">
    <text evidence="5 12">In the C-terminal section; belongs to the HTP reductase family.</text>
</comment>
<keyword evidence="18" id="KW-1185">Reference proteome</keyword>
<proteinExistence type="inferred from homology"/>
<feature type="binding site" evidence="14">
    <location>
        <position position="220"/>
    </location>
    <ligand>
        <name>substrate</name>
    </ligand>
</feature>
<comment type="catalytic activity">
    <reaction evidence="12">
        <text>5-amino-6-(5-phospho-D-ribitylamino)uracil + NADP(+) = 5-amino-6-(5-phospho-D-ribosylamino)uracil + NADPH + H(+)</text>
        <dbReference type="Rhea" id="RHEA:17845"/>
        <dbReference type="ChEBI" id="CHEBI:15378"/>
        <dbReference type="ChEBI" id="CHEBI:57783"/>
        <dbReference type="ChEBI" id="CHEBI:58349"/>
        <dbReference type="ChEBI" id="CHEBI:58421"/>
        <dbReference type="ChEBI" id="CHEBI:58453"/>
        <dbReference type="EC" id="1.1.1.193"/>
    </reaction>
</comment>
<feature type="binding site" evidence="14">
    <location>
        <position position="181"/>
    </location>
    <ligand>
        <name>substrate</name>
    </ligand>
</feature>
<dbReference type="InterPro" id="IPR002125">
    <property type="entry name" value="CMP_dCMP_dom"/>
</dbReference>
<organism evidence="17 18">
    <name type="scientific">Roseimaritima ulvae</name>
    <dbReference type="NCBI Taxonomy" id="980254"/>
    <lineage>
        <taxon>Bacteria</taxon>
        <taxon>Pseudomonadati</taxon>
        <taxon>Planctomycetota</taxon>
        <taxon>Planctomycetia</taxon>
        <taxon>Pirellulales</taxon>
        <taxon>Pirellulaceae</taxon>
        <taxon>Roseimaritima</taxon>
    </lineage>
</organism>
<dbReference type="RefSeq" id="WP_068142303.1">
    <property type="nucleotide sequence ID" value="NZ_CP042914.1"/>
</dbReference>
<dbReference type="GO" id="GO:0009231">
    <property type="term" value="P:riboflavin biosynthetic process"/>
    <property type="evidence" value="ECO:0007669"/>
    <property type="project" value="UniProtKB-UniPathway"/>
</dbReference>
<dbReference type="Gene3D" id="3.40.140.10">
    <property type="entry name" value="Cytidine Deaminase, domain 2"/>
    <property type="match status" value="1"/>
</dbReference>
<evidence type="ECO:0000256" key="6">
    <source>
        <dbReference type="ARBA" id="ARBA00022619"/>
    </source>
</evidence>
<evidence type="ECO:0000313" key="17">
    <source>
        <dbReference type="EMBL" id="QEG39050.1"/>
    </source>
</evidence>
<evidence type="ECO:0000313" key="18">
    <source>
        <dbReference type="Proteomes" id="UP000325286"/>
    </source>
</evidence>
<comment type="catalytic activity">
    <reaction evidence="12">
        <text>2,5-diamino-6-hydroxy-4-(5-phosphoribosylamino)-pyrimidine + H2O + H(+) = 5-amino-6-(5-phospho-D-ribosylamino)uracil + NH4(+)</text>
        <dbReference type="Rhea" id="RHEA:21868"/>
        <dbReference type="ChEBI" id="CHEBI:15377"/>
        <dbReference type="ChEBI" id="CHEBI:15378"/>
        <dbReference type="ChEBI" id="CHEBI:28938"/>
        <dbReference type="ChEBI" id="CHEBI:58453"/>
        <dbReference type="ChEBI" id="CHEBI:58614"/>
        <dbReference type="EC" id="3.5.4.26"/>
    </reaction>
</comment>
<evidence type="ECO:0000256" key="8">
    <source>
        <dbReference type="ARBA" id="ARBA00022833"/>
    </source>
</evidence>
<feature type="domain" description="CMP/dCMP-type deaminase" evidence="16">
    <location>
        <begin position="12"/>
        <end position="136"/>
    </location>
</feature>
<dbReference type="Pfam" id="PF00383">
    <property type="entry name" value="dCMP_cyt_deam_1"/>
    <property type="match status" value="1"/>
</dbReference>
<feature type="active site" description="Proton donor" evidence="13">
    <location>
        <position position="63"/>
    </location>
</feature>
<comment type="cofactor">
    <cofactor evidence="12 15">
        <name>Zn(2+)</name>
        <dbReference type="ChEBI" id="CHEBI:29105"/>
    </cofactor>
    <text evidence="12 15">Binds 1 zinc ion.</text>
</comment>
<feature type="binding site" evidence="14">
    <location>
        <position position="304"/>
    </location>
    <ligand>
        <name>substrate</name>
    </ligand>
</feature>
<accession>A0A5B9QN42</accession>
<keyword evidence="10 12" id="KW-0560">Oxidoreductase</keyword>
<dbReference type="CDD" id="cd01284">
    <property type="entry name" value="Riboflavin_deaminase-reductase"/>
    <property type="match status" value="1"/>
</dbReference>
<evidence type="ECO:0000256" key="9">
    <source>
        <dbReference type="ARBA" id="ARBA00022857"/>
    </source>
</evidence>
<evidence type="ECO:0000256" key="10">
    <source>
        <dbReference type="ARBA" id="ARBA00023002"/>
    </source>
</evidence>
<dbReference type="Proteomes" id="UP000325286">
    <property type="component" value="Chromosome"/>
</dbReference>
<dbReference type="KEGG" id="rul:UC8_10110"/>
<dbReference type="EMBL" id="CP042914">
    <property type="protein sequence ID" value="QEG39050.1"/>
    <property type="molecule type" value="Genomic_DNA"/>
</dbReference>
<dbReference type="SUPFAM" id="SSF53927">
    <property type="entry name" value="Cytidine deaminase-like"/>
    <property type="match status" value="1"/>
</dbReference>
<dbReference type="SUPFAM" id="SSF53597">
    <property type="entry name" value="Dihydrofolate reductase-like"/>
    <property type="match status" value="1"/>
</dbReference>
<dbReference type="EC" id="1.1.1.193" evidence="12"/>
<dbReference type="AlphaFoldDB" id="A0A5B9QN42"/>
<evidence type="ECO:0000256" key="3">
    <source>
        <dbReference type="ARBA" id="ARBA00004910"/>
    </source>
</evidence>
<evidence type="ECO:0000256" key="7">
    <source>
        <dbReference type="ARBA" id="ARBA00022723"/>
    </source>
</evidence>
<keyword evidence="12" id="KW-0378">Hydrolase</keyword>
<evidence type="ECO:0000256" key="15">
    <source>
        <dbReference type="PIRSR" id="PIRSR006769-3"/>
    </source>
</evidence>
<comment type="function">
    <text evidence="1 12">Converts 2,5-diamino-6-(ribosylamino)-4(3h)-pyrimidinone 5'-phosphate into 5-amino-6-(ribosylamino)-2,4(1h,3h)-pyrimidinedione 5'-phosphate.</text>
</comment>
<dbReference type="GO" id="GO:0008835">
    <property type="term" value="F:diaminohydroxyphosphoribosylaminopyrimidine deaminase activity"/>
    <property type="evidence" value="ECO:0007669"/>
    <property type="project" value="UniProtKB-EC"/>
</dbReference>
<comment type="pathway">
    <text evidence="3 12">Cofactor biosynthesis; riboflavin biosynthesis; 5-amino-6-(D-ribitylamino)uracil from GTP: step 3/4.</text>
</comment>
<dbReference type="PIRSF" id="PIRSF006769">
    <property type="entry name" value="RibD"/>
    <property type="match status" value="1"/>
</dbReference>
<dbReference type="InterPro" id="IPR024072">
    <property type="entry name" value="DHFR-like_dom_sf"/>
</dbReference>
<dbReference type="InterPro" id="IPR016192">
    <property type="entry name" value="APOBEC/CMP_deaminase_Zn-bd"/>
</dbReference>
<dbReference type="NCBIfam" id="TIGR00326">
    <property type="entry name" value="eubact_ribD"/>
    <property type="match status" value="1"/>
</dbReference>
<feature type="binding site" evidence="14">
    <location>
        <position position="209"/>
    </location>
    <ligand>
        <name>NADP(+)</name>
        <dbReference type="ChEBI" id="CHEBI:58349"/>
    </ligand>
</feature>
<evidence type="ECO:0000256" key="13">
    <source>
        <dbReference type="PIRSR" id="PIRSR006769-1"/>
    </source>
</evidence>
<dbReference type="PANTHER" id="PTHR38011:SF7">
    <property type="entry name" value="2,5-DIAMINO-6-RIBOSYLAMINO-4(3H)-PYRIMIDINONE 5'-PHOSPHATE REDUCTASE"/>
    <property type="match status" value="1"/>
</dbReference>
<dbReference type="EC" id="3.5.4.26" evidence="12"/>
<reference evidence="17 18" key="1">
    <citation type="submission" date="2019-08" db="EMBL/GenBank/DDBJ databases">
        <title>Deep-cultivation of Planctomycetes and their phenomic and genomic characterization uncovers novel biology.</title>
        <authorList>
            <person name="Wiegand S."/>
            <person name="Jogler M."/>
            <person name="Boedeker C."/>
            <person name="Pinto D."/>
            <person name="Vollmers J."/>
            <person name="Rivas-Marin E."/>
            <person name="Kohn T."/>
            <person name="Peeters S.H."/>
            <person name="Heuer A."/>
            <person name="Rast P."/>
            <person name="Oberbeckmann S."/>
            <person name="Bunk B."/>
            <person name="Jeske O."/>
            <person name="Meyerdierks A."/>
            <person name="Storesund J.E."/>
            <person name="Kallscheuer N."/>
            <person name="Luecker S."/>
            <person name="Lage O.M."/>
            <person name="Pohl T."/>
            <person name="Merkel B.J."/>
            <person name="Hornburger P."/>
            <person name="Mueller R.-W."/>
            <person name="Bruemmer F."/>
            <person name="Labrenz M."/>
            <person name="Spormann A.M."/>
            <person name="Op den Camp H."/>
            <person name="Overmann J."/>
            <person name="Amann R."/>
            <person name="Jetten M.S.M."/>
            <person name="Mascher T."/>
            <person name="Medema M.H."/>
            <person name="Devos D.P."/>
            <person name="Kaster A.-K."/>
            <person name="Ovreas L."/>
            <person name="Rohde M."/>
            <person name="Galperin M.Y."/>
            <person name="Jogler C."/>
        </authorList>
    </citation>
    <scope>NUCLEOTIDE SEQUENCE [LARGE SCALE GENOMIC DNA]</scope>
    <source>
        <strain evidence="17 18">UC8</strain>
    </source>
</reference>
<evidence type="ECO:0000259" key="16">
    <source>
        <dbReference type="PROSITE" id="PS51747"/>
    </source>
</evidence>
<evidence type="ECO:0000256" key="2">
    <source>
        <dbReference type="ARBA" id="ARBA00004882"/>
    </source>
</evidence>
<dbReference type="GO" id="GO:0008270">
    <property type="term" value="F:zinc ion binding"/>
    <property type="evidence" value="ECO:0007669"/>
    <property type="project" value="InterPro"/>
</dbReference>
<dbReference type="InterPro" id="IPR016193">
    <property type="entry name" value="Cytidine_deaminase-like"/>
</dbReference>
<sequence length="385" mass="40498">MPAPPPHSPTSEEDIRWMRRALHLAEQGQGAVEPNPMVGCVIVRDGQPIAEGFHQRFGGPHAERDAVANVPAGVSLAGTTWYVTLEPCCHTGKTPPCTEAVLAARPARVVVAMRDPFPKVDGGGLQQIRAAGIDVQVGVCQEQAEDLNAPYLKRVRSGRPWVIAKWAMTLDGRIATATGNSQWISGEASRAEVHRLRGRCDAVIVGGGTAEADNPTLNARPPGPRTPTRIVVSASGRLAVDSNLVQTIDQGPVQLFASADAAGLQPLVDAGVEVIQFDSDSPSDRLAMVLDHCGAANMTNVLVEGGGDLLGGLFDLDAIDEYHVFIAPRIVGGAAAVSPLGGQGRNKISDSPVFATPQVSRCGDDVYVTARRVSESPPKSVSFNP</sequence>
<comment type="pathway">
    <text evidence="2 12">Cofactor biosynthesis; riboflavin biosynthesis; 5-amino-6-(D-ribitylamino)uracil from GTP: step 2/4.</text>
</comment>
<comment type="similarity">
    <text evidence="4 12">In the N-terminal section; belongs to the cytidine and deoxycytidylate deaminase family.</text>
</comment>
<dbReference type="InterPro" id="IPR002734">
    <property type="entry name" value="RibDG_C"/>
</dbReference>
<evidence type="ECO:0000256" key="1">
    <source>
        <dbReference type="ARBA" id="ARBA00002151"/>
    </source>
</evidence>
<dbReference type="Pfam" id="PF01872">
    <property type="entry name" value="RibD_C"/>
    <property type="match status" value="1"/>
</dbReference>
<feature type="binding site" evidence="15">
    <location>
        <position position="61"/>
    </location>
    <ligand>
        <name>Zn(2+)</name>
        <dbReference type="ChEBI" id="CHEBI:29105"/>
        <note>catalytic</note>
    </ligand>
</feature>
<evidence type="ECO:0000256" key="12">
    <source>
        <dbReference type="PIRNR" id="PIRNR006769"/>
    </source>
</evidence>
<dbReference type="InterPro" id="IPR011549">
    <property type="entry name" value="RibD_C"/>
</dbReference>
<dbReference type="OrthoDB" id="9800865at2"/>
<dbReference type="NCBIfam" id="TIGR00227">
    <property type="entry name" value="ribD_Cterm"/>
    <property type="match status" value="1"/>
</dbReference>
<keyword evidence="6 12" id="KW-0686">Riboflavin biosynthesis</keyword>
<dbReference type="PROSITE" id="PS51747">
    <property type="entry name" value="CYT_DCMP_DEAMINASES_2"/>
    <property type="match status" value="1"/>
</dbReference>
<dbReference type="InterPro" id="IPR004794">
    <property type="entry name" value="Eubact_RibD"/>
</dbReference>
<keyword evidence="9 12" id="KW-0521">NADP</keyword>
<keyword evidence="11" id="KW-0511">Multifunctional enzyme</keyword>
<feature type="binding site" evidence="14">
    <location>
        <position position="183"/>
    </location>
    <ligand>
        <name>substrate</name>
    </ligand>
</feature>
<feature type="binding site" evidence="15">
    <location>
        <position position="97"/>
    </location>
    <ligand>
        <name>Zn(2+)</name>
        <dbReference type="ChEBI" id="CHEBI:29105"/>
        <note>catalytic</note>
    </ligand>
</feature>
<protein>
    <recommendedName>
        <fullName evidence="12">Riboflavin biosynthesis protein RibD</fullName>
    </recommendedName>
    <domain>
        <recommendedName>
            <fullName evidence="12">Diaminohydroxyphosphoribosylaminopyrimidine deaminase</fullName>
            <shortName evidence="12">DRAP deaminase</shortName>
            <ecNumber evidence="12">3.5.4.26</ecNumber>
        </recommendedName>
        <alternativeName>
            <fullName evidence="12">Riboflavin-specific deaminase</fullName>
        </alternativeName>
    </domain>
    <domain>
        <recommendedName>
            <fullName evidence="12">5-amino-6-(5-phosphoribosylamino)uracil reductase</fullName>
            <ecNumber evidence="12">1.1.1.193</ecNumber>
        </recommendedName>
        <alternativeName>
            <fullName evidence="12">HTP reductase</fullName>
        </alternativeName>
    </domain>
</protein>
<gene>
    <name evidence="17" type="primary">ribD</name>
    <name evidence="17" type="ORF">UC8_10110</name>
</gene>
<dbReference type="GO" id="GO:0050661">
    <property type="term" value="F:NADP binding"/>
    <property type="evidence" value="ECO:0007669"/>
    <property type="project" value="InterPro"/>
</dbReference>
<feature type="binding site" evidence="14">
    <location>
        <position position="213"/>
    </location>
    <ligand>
        <name>NADP(+)</name>
        <dbReference type="ChEBI" id="CHEBI:58349"/>
    </ligand>
</feature>
<feature type="binding site" evidence="14">
    <location>
        <begin position="306"/>
        <end position="312"/>
    </location>
    <ligand>
        <name>NADP(+)</name>
        <dbReference type="ChEBI" id="CHEBI:58349"/>
    </ligand>
</feature>
<name>A0A5B9QN42_9BACT</name>
<dbReference type="UniPathway" id="UPA00275">
    <property type="reaction ID" value="UER00401"/>
</dbReference>
<evidence type="ECO:0000256" key="14">
    <source>
        <dbReference type="PIRSR" id="PIRSR006769-2"/>
    </source>
</evidence>
<feature type="binding site" evidence="14">
    <location>
        <position position="197"/>
    </location>
    <ligand>
        <name>substrate</name>
    </ligand>
</feature>
<evidence type="ECO:0000256" key="5">
    <source>
        <dbReference type="ARBA" id="ARBA00007417"/>
    </source>
</evidence>
<feature type="binding site" evidence="14">
    <location>
        <position position="217"/>
    </location>
    <ligand>
        <name>substrate</name>
    </ligand>
</feature>
<dbReference type="PANTHER" id="PTHR38011">
    <property type="entry name" value="DIHYDROFOLATE REDUCTASE FAMILY PROTEIN (AFU_ORTHOLOGUE AFUA_8G06820)"/>
    <property type="match status" value="1"/>
</dbReference>
<dbReference type="GO" id="GO:0008703">
    <property type="term" value="F:5-amino-6-(5-phosphoribosylamino)uracil reductase activity"/>
    <property type="evidence" value="ECO:0007669"/>
    <property type="project" value="UniProtKB-EC"/>
</dbReference>